<keyword evidence="8" id="KW-0833">Ubl conjugation pathway</keyword>
<evidence type="ECO:0000256" key="8">
    <source>
        <dbReference type="ARBA" id="ARBA00022786"/>
    </source>
</evidence>
<keyword evidence="7 11" id="KW-0863">Zinc-finger</keyword>
<dbReference type="CDD" id="cd16571">
    <property type="entry name" value="RING-HC_SIAHs"/>
    <property type="match status" value="1"/>
</dbReference>
<dbReference type="InterPro" id="IPR001841">
    <property type="entry name" value="Znf_RING"/>
</dbReference>
<evidence type="ECO:0000256" key="2">
    <source>
        <dbReference type="ARBA" id="ARBA00004906"/>
    </source>
</evidence>
<proteinExistence type="inferred from homology"/>
<comment type="pathway">
    <text evidence="2">Protein modification; protein ubiquitination.</text>
</comment>
<evidence type="ECO:0000256" key="3">
    <source>
        <dbReference type="ARBA" id="ARBA00009119"/>
    </source>
</evidence>
<accession>A0A2P6PLF3</accession>
<dbReference type="GO" id="GO:0016874">
    <property type="term" value="F:ligase activity"/>
    <property type="evidence" value="ECO:0007669"/>
    <property type="project" value="UniProtKB-KW"/>
</dbReference>
<evidence type="ECO:0000256" key="6">
    <source>
        <dbReference type="ARBA" id="ARBA00022723"/>
    </source>
</evidence>
<evidence type="ECO:0000259" key="13">
    <source>
        <dbReference type="PROSITE" id="PS50089"/>
    </source>
</evidence>
<evidence type="ECO:0000256" key="10">
    <source>
        <dbReference type="ARBA" id="ARBA00024004"/>
    </source>
</evidence>
<feature type="compositionally biased region" description="Acidic residues" evidence="12">
    <location>
        <begin position="22"/>
        <end position="34"/>
    </location>
</feature>
<evidence type="ECO:0000256" key="5">
    <source>
        <dbReference type="ARBA" id="ARBA00022679"/>
    </source>
</evidence>
<dbReference type="PANTHER" id="PTHR46632:SF16">
    <property type="entry name" value="E3 UBIQUITIN-PROTEIN LIGASE SINA-LIKE 10"/>
    <property type="match status" value="1"/>
</dbReference>
<organism evidence="15 16">
    <name type="scientific">Rosa chinensis</name>
    <name type="common">China rose</name>
    <dbReference type="NCBI Taxonomy" id="74649"/>
    <lineage>
        <taxon>Eukaryota</taxon>
        <taxon>Viridiplantae</taxon>
        <taxon>Streptophyta</taxon>
        <taxon>Embryophyta</taxon>
        <taxon>Tracheophyta</taxon>
        <taxon>Spermatophyta</taxon>
        <taxon>Magnoliopsida</taxon>
        <taxon>eudicotyledons</taxon>
        <taxon>Gunneridae</taxon>
        <taxon>Pentapetalae</taxon>
        <taxon>rosids</taxon>
        <taxon>fabids</taxon>
        <taxon>Rosales</taxon>
        <taxon>Rosaceae</taxon>
        <taxon>Rosoideae</taxon>
        <taxon>Rosoideae incertae sedis</taxon>
        <taxon>Rosa</taxon>
    </lineage>
</organism>
<keyword evidence="16" id="KW-1185">Reference proteome</keyword>
<comment type="function">
    <text evidence="10">E3 ubiquitin-protein ligase that mediates ubiquitination and subsequent proteasomal degradation of target proteins. E3 ubiquitin ligases accept ubiquitin from an E2 ubiquitin-conjugating enzyme in the form of a thioester and then directly transfers the ubiquitin to targeted substrates. It probably triggers the ubiquitin-mediated degradation of different substrates.</text>
</comment>
<dbReference type="InterPro" id="IPR044286">
    <property type="entry name" value="SINL_plant"/>
</dbReference>
<dbReference type="Gramene" id="PRQ22765">
    <property type="protein sequence ID" value="PRQ22765"/>
    <property type="gene ID" value="RchiOBHm_Chr6g0253841"/>
</dbReference>
<evidence type="ECO:0000256" key="4">
    <source>
        <dbReference type="ARBA" id="ARBA00012483"/>
    </source>
</evidence>
<dbReference type="PROSITE" id="PS51081">
    <property type="entry name" value="ZF_SIAH"/>
    <property type="match status" value="1"/>
</dbReference>
<dbReference type="OMA" id="HERTCAY"/>
<name>A0A2P6PLF3_ROSCH</name>
<dbReference type="UniPathway" id="UPA00143"/>
<keyword evidence="5 15" id="KW-0808">Transferase</keyword>
<gene>
    <name evidence="15" type="ORF">RchiOBHm_Chr6g0253841</name>
</gene>
<dbReference type="STRING" id="74649.A0A2P6PLF3"/>
<evidence type="ECO:0000256" key="7">
    <source>
        <dbReference type="ARBA" id="ARBA00022771"/>
    </source>
</evidence>
<evidence type="ECO:0000256" key="12">
    <source>
        <dbReference type="SAM" id="MobiDB-lite"/>
    </source>
</evidence>
<dbReference type="GO" id="GO:0016567">
    <property type="term" value="P:protein ubiquitination"/>
    <property type="evidence" value="ECO:0007669"/>
    <property type="project" value="UniProtKB-UniPathway"/>
</dbReference>
<dbReference type="SUPFAM" id="SSF49599">
    <property type="entry name" value="TRAF domain-like"/>
    <property type="match status" value="1"/>
</dbReference>
<keyword evidence="6" id="KW-0479">Metal-binding</keyword>
<dbReference type="Pfam" id="PF21361">
    <property type="entry name" value="Sina_ZnF"/>
    <property type="match status" value="1"/>
</dbReference>
<evidence type="ECO:0000259" key="14">
    <source>
        <dbReference type="PROSITE" id="PS51081"/>
    </source>
</evidence>
<dbReference type="InterPro" id="IPR049548">
    <property type="entry name" value="Sina-like_RING"/>
</dbReference>
<dbReference type="PANTHER" id="PTHR46632">
    <property type="entry name" value="E3 UBIQUITIN-PROTEIN LIGASE SINA-LIKE 4"/>
    <property type="match status" value="1"/>
</dbReference>
<evidence type="ECO:0000313" key="15">
    <source>
        <dbReference type="EMBL" id="PRQ22765.1"/>
    </source>
</evidence>
<keyword evidence="15" id="KW-0436">Ligase</keyword>
<protein>
    <recommendedName>
        <fullName evidence="4">RING-type E3 ubiquitin transferase</fullName>
        <ecNumber evidence="4">2.3.2.27</ecNumber>
    </recommendedName>
</protein>
<dbReference type="GO" id="GO:0061630">
    <property type="term" value="F:ubiquitin protein ligase activity"/>
    <property type="evidence" value="ECO:0007669"/>
    <property type="project" value="UniProtKB-EC"/>
</dbReference>
<dbReference type="Proteomes" id="UP000238479">
    <property type="component" value="Chromosome 6"/>
</dbReference>
<comment type="catalytic activity">
    <reaction evidence="1">
        <text>S-ubiquitinyl-[E2 ubiquitin-conjugating enzyme]-L-cysteine + [acceptor protein]-L-lysine = [E2 ubiquitin-conjugating enzyme]-L-cysteine + N(6)-ubiquitinyl-[acceptor protein]-L-lysine.</text>
        <dbReference type="EC" id="2.3.2.27"/>
    </reaction>
</comment>
<evidence type="ECO:0000256" key="1">
    <source>
        <dbReference type="ARBA" id="ARBA00000900"/>
    </source>
</evidence>
<evidence type="ECO:0000256" key="11">
    <source>
        <dbReference type="PROSITE-ProRule" id="PRU00455"/>
    </source>
</evidence>
<dbReference type="InterPro" id="IPR013010">
    <property type="entry name" value="Znf_SIAH"/>
</dbReference>
<dbReference type="AlphaFoldDB" id="A0A2P6PLF3"/>
<comment type="similarity">
    <text evidence="3">Belongs to the SINA (Seven in absentia) family.</text>
</comment>
<feature type="region of interest" description="Disordered" evidence="12">
    <location>
        <begin position="19"/>
        <end position="63"/>
    </location>
</feature>
<keyword evidence="15" id="KW-0012">Acyltransferase</keyword>
<dbReference type="GO" id="GO:0008270">
    <property type="term" value="F:zinc ion binding"/>
    <property type="evidence" value="ECO:0007669"/>
    <property type="project" value="UniProtKB-KW"/>
</dbReference>
<dbReference type="EC" id="2.3.2.27" evidence="4"/>
<comment type="caution">
    <text evidence="15">The sequence shown here is derived from an EMBL/GenBank/DDBJ whole genome shotgun (WGS) entry which is preliminary data.</text>
</comment>
<evidence type="ECO:0000313" key="16">
    <source>
        <dbReference type="Proteomes" id="UP000238479"/>
    </source>
</evidence>
<reference evidence="15 16" key="1">
    <citation type="journal article" date="2018" name="Nat. Genet.">
        <title>The Rosa genome provides new insights in the design of modern roses.</title>
        <authorList>
            <person name="Bendahmane M."/>
        </authorList>
    </citation>
    <scope>NUCLEOTIDE SEQUENCE [LARGE SCALE GENOMIC DNA]</scope>
    <source>
        <strain evidence="16">cv. Old Blush</strain>
    </source>
</reference>
<evidence type="ECO:0000256" key="9">
    <source>
        <dbReference type="ARBA" id="ARBA00022833"/>
    </source>
</evidence>
<dbReference type="PROSITE" id="PS50089">
    <property type="entry name" value="ZF_RING_2"/>
    <property type="match status" value="1"/>
</dbReference>
<feature type="domain" description="SIAH-type" evidence="14">
    <location>
        <begin position="185"/>
        <end position="244"/>
    </location>
</feature>
<dbReference type="InterPro" id="IPR013083">
    <property type="entry name" value="Znf_RING/FYVE/PHD"/>
</dbReference>
<dbReference type="Gene3D" id="3.30.40.10">
    <property type="entry name" value="Zinc/RING finger domain, C3HC4 (zinc finger)"/>
    <property type="match status" value="1"/>
</dbReference>
<dbReference type="EMBL" id="PDCK01000044">
    <property type="protein sequence ID" value="PRQ22765.1"/>
    <property type="molecule type" value="Genomic_DNA"/>
</dbReference>
<sequence length="365" mass="41450">MPRLRDSDSDDSRLIVSRFLDSEAEDSPDSEDLDSPLIHRRRFSDSDSDDNPLIRHPRFSDSDDDDCVPLRFKRPRLVKKHRQSEGGEEEEIQGKNKDYIDFEAKETNEHRTGYRNPNIVVTLSDPGLLDCPICFEPLTVPVFQCDGNGHLACSSCCAKIENKCPSCSCPIGSNRCSAIEKVVDSSTTSCRNKKYGCAASVTYHKKNEHERTCAYSPSCSCPYLGCEFVSSVMELYRHYSNNHGDSAIEFVSDNLFSISLRKYDKFVILRERDVGTLFILHNSVDDLGNVVSLSCIQPIFKEGFIYKLVVRHRESDSLKLRSVTQSIRSLQAYPRPPSFLLIPREFFSLDSNCGHLEMDVHIYMA</sequence>
<feature type="domain" description="RING-type" evidence="13">
    <location>
        <begin position="131"/>
        <end position="168"/>
    </location>
</feature>
<dbReference type="Pfam" id="PF21362">
    <property type="entry name" value="Sina_RING"/>
    <property type="match status" value="1"/>
</dbReference>
<keyword evidence="9" id="KW-0862">Zinc</keyword>